<accession>A0A382KE43</accession>
<name>A0A382KE43_9ZZZZ</name>
<organism evidence="1">
    <name type="scientific">marine metagenome</name>
    <dbReference type="NCBI Taxonomy" id="408172"/>
    <lineage>
        <taxon>unclassified sequences</taxon>
        <taxon>metagenomes</taxon>
        <taxon>ecological metagenomes</taxon>
    </lineage>
</organism>
<proteinExistence type="predicted"/>
<sequence length="27" mass="3306">MVQSHRAPSFTFCYDRVLVNLGYWRRC</sequence>
<reference evidence="1" key="1">
    <citation type="submission" date="2018-05" db="EMBL/GenBank/DDBJ databases">
        <authorList>
            <person name="Lanie J.A."/>
            <person name="Ng W.-L."/>
            <person name="Kazmierczak K.M."/>
            <person name="Andrzejewski T.M."/>
            <person name="Davidsen T.M."/>
            <person name="Wayne K.J."/>
            <person name="Tettelin H."/>
            <person name="Glass J.I."/>
            <person name="Rusch D."/>
            <person name="Podicherti R."/>
            <person name="Tsui H.-C.T."/>
            <person name="Winkler M.E."/>
        </authorList>
    </citation>
    <scope>NUCLEOTIDE SEQUENCE</scope>
</reference>
<gene>
    <name evidence="1" type="ORF">METZ01_LOCUS274709</name>
</gene>
<dbReference type="AlphaFoldDB" id="A0A382KE43"/>
<protein>
    <submittedName>
        <fullName evidence="1">Uncharacterized protein</fullName>
    </submittedName>
</protein>
<evidence type="ECO:0000313" key="1">
    <source>
        <dbReference type="EMBL" id="SVC21855.1"/>
    </source>
</evidence>
<dbReference type="EMBL" id="UINC01079651">
    <property type="protein sequence ID" value="SVC21855.1"/>
    <property type="molecule type" value="Genomic_DNA"/>
</dbReference>